<protein>
    <recommendedName>
        <fullName evidence="2">NB-ARC domain-containing protein</fullName>
    </recommendedName>
</protein>
<dbReference type="GO" id="GO:0043531">
    <property type="term" value="F:ADP binding"/>
    <property type="evidence" value="ECO:0007669"/>
    <property type="project" value="InterPro"/>
</dbReference>
<dbReference type="GO" id="GO:0006952">
    <property type="term" value="P:defense response"/>
    <property type="evidence" value="ECO:0007669"/>
    <property type="project" value="UniProtKB-KW"/>
</dbReference>
<dbReference type="Proteomes" id="UP001415857">
    <property type="component" value="Unassembled WGS sequence"/>
</dbReference>
<dbReference type="AlphaFoldDB" id="A0AAP0RVQ4"/>
<gene>
    <name evidence="3" type="ORF">L1049_025211</name>
</gene>
<name>A0AAP0RVQ4_LIQFO</name>
<reference evidence="3 4" key="1">
    <citation type="journal article" date="2024" name="Plant J.">
        <title>Genome sequences and population genomics reveal climatic adaptation and genomic divergence between two closely related sweetgum species.</title>
        <authorList>
            <person name="Xu W.Q."/>
            <person name="Ren C.Q."/>
            <person name="Zhang X.Y."/>
            <person name="Comes H.P."/>
            <person name="Liu X.H."/>
            <person name="Li Y.G."/>
            <person name="Kettle C.J."/>
            <person name="Jalonen R."/>
            <person name="Gaisberger H."/>
            <person name="Ma Y.Z."/>
            <person name="Qiu Y.X."/>
        </authorList>
    </citation>
    <scope>NUCLEOTIDE SEQUENCE [LARGE SCALE GENOMIC DNA]</scope>
    <source>
        <strain evidence="3">Hangzhou</strain>
    </source>
</reference>
<evidence type="ECO:0000259" key="2">
    <source>
        <dbReference type="Pfam" id="PF00931"/>
    </source>
</evidence>
<dbReference type="PANTHER" id="PTHR36766:SF30">
    <property type="entry name" value="TIR-NBS TYPE DISEASE RESISTANCE PROTEIN-RELATED"/>
    <property type="match status" value="1"/>
</dbReference>
<dbReference type="Gene3D" id="3.40.50.300">
    <property type="entry name" value="P-loop containing nucleotide triphosphate hydrolases"/>
    <property type="match status" value="1"/>
</dbReference>
<dbReference type="Pfam" id="PF00931">
    <property type="entry name" value="NB-ARC"/>
    <property type="match status" value="2"/>
</dbReference>
<sequence>MALDVSHFLRKKFIDDLEEAEAEKDGRELPFQSIFSQIKEKIQKEMDTSGPNAYPQAKELLYELNGTLAECRLIKEKPLRLQKMDRFGCHSIKQFLLNKVVKRKLLSILRSLSNSNDGVASYSLTHRRSSIFMNNINPRRGFDRQIDDIKKRLLDRNSNARRRMRGIGIVGTGGSGKTTLSSMVLNSKEVREQFSVMIPSNLDRTSQSKKEGNRMNIFMDILRGGKQTYSTFERMLKKLEEEPDDYLLDKYILQFQRFLLGKRYIILLDDVWDTSFWYGESPQPPLDPNGRPYILSCEWLDKTGGTIMVTSRLEEVAKRVVGEKNLHRIQPISREDCWSIFKDAVKGKESTVKPDDPMILTMEEEIKDQCDGLPLAAHTLAEIIHEQIKKKKDGEQQGTQRVES</sequence>
<feature type="domain" description="NB-ARC" evidence="2">
    <location>
        <begin position="302"/>
        <end position="348"/>
    </location>
</feature>
<organism evidence="3 4">
    <name type="scientific">Liquidambar formosana</name>
    <name type="common">Formosan gum</name>
    <dbReference type="NCBI Taxonomy" id="63359"/>
    <lineage>
        <taxon>Eukaryota</taxon>
        <taxon>Viridiplantae</taxon>
        <taxon>Streptophyta</taxon>
        <taxon>Embryophyta</taxon>
        <taxon>Tracheophyta</taxon>
        <taxon>Spermatophyta</taxon>
        <taxon>Magnoliopsida</taxon>
        <taxon>eudicotyledons</taxon>
        <taxon>Gunneridae</taxon>
        <taxon>Pentapetalae</taxon>
        <taxon>Saxifragales</taxon>
        <taxon>Altingiaceae</taxon>
        <taxon>Liquidambar</taxon>
    </lineage>
</organism>
<dbReference type="InterPro" id="IPR002182">
    <property type="entry name" value="NB-ARC"/>
</dbReference>
<dbReference type="PRINTS" id="PR00364">
    <property type="entry name" value="DISEASERSIST"/>
</dbReference>
<dbReference type="InterPro" id="IPR027417">
    <property type="entry name" value="P-loop_NTPase"/>
</dbReference>
<keyword evidence="1" id="KW-0611">Plant defense</keyword>
<proteinExistence type="predicted"/>
<evidence type="ECO:0000313" key="4">
    <source>
        <dbReference type="Proteomes" id="UP001415857"/>
    </source>
</evidence>
<dbReference type="EMBL" id="JBBPBK010000005">
    <property type="protein sequence ID" value="KAK9286008.1"/>
    <property type="molecule type" value="Genomic_DNA"/>
</dbReference>
<evidence type="ECO:0000313" key="3">
    <source>
        <dbReference type="EMBL" id="KAK9286008.1"/>
    </source>
</evidence>
<evidence type="ECO:0000256" key="1">
    <source>
        <dbReference type="ARBA" id="ARBA00022821"/>
    </source>
</evidence>
<dbReference type="SUPFAM" id="SSF52540">
    <property type="entry name" value="P-loop containing nucleoside triphosphate hydrolases"/>
    <property type="match status" value="1"/>
</dbReference>
<keyword evidence="4" id="KW-1185">Reference proteome</keyword>
<feature type="domain" description="NB-ARC" evidence="2">
    <location>
        <begin position="144"/>
        <end position="277"/>
    </location>
</feature>
<dbReference type="PANTHER" id="PTHR36766">
    <property type="entry name" value="PLANT BROAD-SPECTRUM MILDEW RESISTANCE PROTEIN RPW8"/>
    <property type="match status" value="1"/>
</dbReference>
<accession>A0AAP0RVQ4</accession>
<comment type="caution">
    <text evidence="3">The sequence shown here is derived from an EMBL/GenBank/DDBJ whole genome shotgun (WGS) entry which is preliminary data.</text>
</comment>